<feature type="compositionally biased region" description="Basic and acidic residues" evidence="1">
    <location>
        <begin position="58"/>
        <end position="72"/>
    </location>
</feature>
<feature type="compositionally biased region" description="Basic and acidic residues" evidence="1">
    <location>
        <begin position="92"/>
        <end position="102"/>
    </location>
</feature>
<keyword evidence="4" id="KW-1185">Reference proteome</keyword>
<feature type="region of interest" description="Disordered" evidence="1">
    <location>
        <begin position="20"/>
        <end position="158"/>
    </location>
</feature>
<dbReference type="STRING" id="651661.SAMN05660293_02161"/>
<evidence type="ECO:0000313" key="3">
    <source>
        <dbReference type="EMBL" id="SKB78976.1"/>
    </source>
</evidence>
<proteinExistence type="predicted"/>
<evidence type="ECO:0000313" key="4">
    <source>
        <dbReference type="Proteomes" id="UP000190897"/>
    </source>
</evidence>
<evidence type="ECO:0000256" key="2">
    <source>
        <dbReference type="SAM" id="SignalP"/>
    </source>
</evidence>
<keyword evidence="2" id="KW-0732">Signal</keyword>
<accession>A0A1T5E5A1</accession>
<feature type="chain" id="PRO_5012482204" evidence="2">
    <location>
        <begin position="22"/>
        <end position="158"/>
    </location>
</feature>
<organism evidence="3 4">
    <name type="scientific">Dyadobacter psychrophilus</name>
    <dbReference type="NCBI Taxonomy" id="651661"/>
    <lineage>
        <taxon>Bacteria</taxon>
        <taxon>Pseudomonadati</taxon>
        <taxon>Bacteroidota</taxon>
        <taxon>Cytophagia</taxon>
        <taxon>Cytophagales</taxon>
        <taxon>Spirosomataceae</taxon>
        <taxon>Dyadobacter</taxon>
    </lineage>
</organism>
<reference evidence="4" key="1">
    <citation type="submission" date="2017-02" db="EMBL/GenBank/DDBJ databases">
        <authorList>
            <person name="Varghese N."/>
            <person name="Submissions S."/>
        </authorList>
    </citation>
    <scope>NUCLEOTIDE SEQUENCE [LARGE SCALE GENOMIC DNA]</scope>
    <source>
        <strain evidence="4">DSM 22270</strain>
    </source>
</reference>
<sequence length="158" mass="16516">MKRTINLALAAMFCAATLSHAQTTSSSGQADKQDQKAQGSQAASASKPAQGAAATSAGDDKAVENRARKSTEGDGSTRPGGAAHKNANDVGRYSDTESKDPKSFNSKEAIAKRKKNLTESDTTVKEGSGSADRNTKNHTGKTGNYQNRDAKQSVKSRP</sequence>
<dbReference type="EMBL" id="FUZA01000002">
    <property type="protein sequence ID" value="SKB78976.1"/>
    <property type="molecule type" value="Genomic_DNA"/>
</dbReference>
<protein>
    <submittedName>
        <fullName evidence="3">Uncharacterized protein</fullName>
    </submittedName>
</protein>
<feature type="compositionally biased region" description="Low complexity" evidence="1">
    <location>
        <begin position="36"/>
        <end position="57"/>
    </location>
</feature>
<feature type="compositionally biased region" description="Polar residues" evidence="1">
    <location>
        <begin position="140"/>
        <end position="158"/>
    </location>
</feature>
<name>A0A1T5E5A1_9BACT</name>
<dbReference type="AlphaFoldDB" id="A0A1T5E5A1"/>
<dbReference type="Proteomes" id="UP000190897">
    <property type="component" value="Unassembled WGS sequence"/>
</dbReference>
<feature type="signal peptide" evidence="2">
    <location>
        <begin position="1"/>
        <end position="21"/>
    </location>
</feature>
<gene>
    <name evidence="3" type="ORF">SAMN05660293_02161</name>
</gene>
<dbReference type="OrthoDB" id="961277at2"/>
<dbReference type="RefSeq" id="WP_082214664.1">
    <property type="nucleotide sequence ID" value="NZ_FUZA01000002.1"/>
</dbReference>
<evidence type="ECO:0000256" key="1">
    <source>
        <dbReference type="SAM" id="MobiDB-lite"/>
    </source>
</evidence>